<proteinExistence type="predicted"/>
<dbReference type="Proteomes" id="UP000282297">
    <property type="component" value="Chromosome"/>
</dbReference>
<dbReference type="RefSeq" id="WP_124785323.1">
    <property type="nucleotide sequence ID" value="NZ_CP034171.1"/>
</dbReference>
<reference evidence="2" key="1">
    <citation type="submission" date="2018-11" db="EMBL/GenBank/DDBJ databases">
        <title>Proposal to divide the Flavobacteriaceae and reorganize its genera based on Amino Acid Identity values calculated from whole genome sequences.</title>
        <authorList>
            <person name="Nicholson A.C."/>
            <person name="Gulvik C.A."/>
            <person name="Whitney A.M."/>
            <person name="Humrighouse B.W."/>
            <person name="Bell M."/>
            <person name="Holmes B."/>
            <person name="Steigerwalt A.B."/>
            <person name="Villarma A."/>
            <person name="Sheth M."/>
            <person name="Batra D."/>
            <person name="Pryor J."/>
            <person name="Bernardet J.-F."/>
            <person name="Hugo C."/>
            <person name="Kampfer P."/>
            <person name="Newman J.D."/>
            <person name="McQuiston J.R."/>
        </authorList>
    </citation>
    <scope>NUCLEOTIDE SEQUENCE [LARGE SCALE GENOMIC DNA]</scope>
    <source>
        <strain evidence="2">H4753</strain>
    </source>
</reference>
<evidence type="ECO:0000313" key="1">
    <source>
        <dbReference type="EMBL" id="AZI21193.1"/>
    </source>
</evidence>
<organism evidence="1 2">
    <name type="scientific">Chryseobacterium taklimakanense</name>
    <dbReference type="NCBI Taxonomy" id="536441"/>
    <lineage>
        <taxon>Bacteria</taxon>
        <taxon>Pseudomonadati</taxon>
        <taxon>Bacteroidota</taxon>
        <taxon>Flavobacteriia</taxon>
        <taxon>Flavobacteriales</taxon>
        <taxon>Weeksellaceae</taxon>
        <taxon>Chryseobacterium group</taxon>
        <taxon>Chryseobacterium</taxon>
    </lineage>
</organism>
<accession>A0A3G8WL28</accession>
<protein>
    <submittedName>
        <fullName evidence="1">Uncharacterized protein</fullName>
    </submittedName>
</protein>
<gene>
    <name evidence="1" type="ORF">EIH08_11255</name>
</gene>
<dbReference type="EMBL" id="CP034171">
    <property type="protein sequence ID" value="AZI21193.1"/>
    <property type="molecule type" value="Genomic_DNA"/>
</dbReference>
<name>A0A3G8WL28_9FLAO</name>
<evidence type="ECO:0000313" key="2">
    <source>
        <dbReference type="Proteomes" id="UP000282297"/>
    </source>
</evidence>
<dbReference type="AlphaFoldDB" id="A0A3G8WL28"/>
<sequence length="287" mass="34200">MIRRFSQLLTLFRDVFMFLKLRYLHPYKAPADKTILVDFKNPNLYHRYFYNLLKTFRIAGYYVHYPMSFSKFRNLRNGDIYIALLFKEKGLIDIRNKKVKHHIAILNDEMFSADYYKTYFVDQNAEMNSYHVPMSFHPYMYHYGHWNRPLPPVGRRKNAVFAFGNFDRTAYKKIHRAPFHIINRADLIDFLGTKPNFISVKSREYLTNLIEEDIDGRIVFAEKCHFEIQGEKVREHLSHFRYFLCCPGVFAPLSHNFVEALSANCVPVIQKHTLILYTLPCSKIETQ</sequence>